<proteinExistence type="predicted"/>
<dbReference type="Proteomes" id="UP001497453">
    <property type="component" value="Chromosome 11"/>
</dbReference>
<reference evidence="2" key="1">
    <citation type="submission" date="2024-04" db="EMBL/GenBank/DDBJ databases">
        <authorList>
            <person name="Shaw F."/>
            <person name="Minotto A."/>
        </authorList>
    </citation>
    <scope>NUCLEOTIDE SEQUENCE [LARGE SCALE GENOMIC DNA]</scope>
</reference>
<keyword evidence="2" id="KW-1185">Reference proteome</keyword>
<protein>
    <submittedName>
        <fullName evidence="1">Uncharacterized protein</fullName>
    </submittedName>
</protein>
<evidence type="ECO:0000313" key="2">
    <source>
        <dbReference type="Proteomes" id="UP001497453"/>
    </source>
</evidence>
<gene>
    <name evidence="1" type="ORF">GFSPODELE1_LOCUS2508</name>
</gene>
<accession>A0ABP1CX87</accession>
<name>A0ABP1CX87_9APHY</name>
<dbReference type="EMBL" id="OZ037954">
    <property type="protein sequence ID" value="CAL1699114.1"/>
    <property type="molecule type" value="Genomic_DNA"/>
</dbReference>
<evidence type="ECO:0000313" key="1">
    <source>
        <dbReference type="EMBL" id="CAL1699114.1"/>
    </source>
</evidence>
<sequence length="66" mass="7460">MNLKACWLLSQATGKHTVPHCRGKIINFCSLLTYRLELVVFPSSCAVPQFVRCLLQAKFSLFSFPV</sequence>
<organism evidence="1 2">
    <name type="scientific">Somion occarium</name>
    <dbReference type="NCBI Taxonomy" id="3059160"/>
    <lineage>
        <taxon>Eukaryota</taxon>
        <taxon>Fungi</taxon>
        <taxon>Dikarya</taxon>
        <taxon>Basidiomycota</taxon>
        <taxon>Agaricomycotina</taxon>
        <taxon>Agaricomycetes</taxon>
        <taxon>Polyporales</taxon>
        <taxon>Cerrenaceae</taxon>
        <taxon>Somion</taxon>
    </lineage>
</organism>